<proteinExistence type="predicted"/>
<dbReference type="Proteomes" id="UP000034032">
    <property type="component" value="Unassembled WGS sequence"/>
</dbReference>
<dbReference type="EMBL" id="LCJR01000024">
    <property type="protein sequence ID" value="KKT81195.1"/>
    <property type="molecule type" value="Genomic_DNA"/>
</dbReference>
<comment type="caution">
    <text evidence="1">The sequence shown here is derived from an EMBL/GenBank/DDBJ whole genome shotgun (WGS) entry which is preliminary data.</text>
</comment>
<organism evidence="1 2">
    <name type="scientific">Candidatus Yanofskybacteria bacterium GW2011_GWA2_44_9</name>
    <dbReference type="NCBI Taxonomy" id="1619025"/>
    <lineage>
        <taxon>Bacteria</taxon>
        <taxon>Candidatus Yanofskyibacteriota</taxon>
    </lineage>
</organism>
<reference evidence="1 2" key="1">
    <citation type="journal article" date="2015" name="Nature">
        <title>rRNA introns, odd ribosomes, and small enigmatic genomes across a large radiation of phyla.</title>
        <authorList>
            <person name="Brown C.T."/>
            <person name="Hug L.A."/>
            <person name="Thomas B.C."/>
            <person name="Sharon I."/>
            <person name="Castelle C.J."/>
            <person name="Singh A."/>
            <person name="Wilkins M.J."/>
            <person name="Williams K.H."/>
            <person name="Banfield J.F."/>
        </authorList>
    </citation>
    <scope>NUCLEOTIDE SEQUENCE [LARGE SCALE GENOMIC DNA]</scope>
</reference>
<sequence>MADWQIGTEEYLKRLGLDQPGFERHLKIPRFEEITQIVPLRELTRIVSITPIHSDTLLYLIRRIKTLRLFENHSLLLDIM</sequence>
<dbReference type="AlphaFoldDB" id="A0A0G1KCB9"/>
<name>A0A0G1KCB9_9BACT</name>
<gene>
    <name evidence="1" type="ORF">UW79_C0024G0018</name>
</gene>
<protein>
    <submittedName>
        <fullName evidence="1">Uncharacterized protein</fullName>
    </submittedName>
</protein>
<accession>A0A0G1KCB9</accession>
<evidence type="ECO:0000313" key="1">
    <source>
        <dbReference type="EMBL" id="KKT81195.1"/>
    </source>
</evidence>
<evidence type="ECO:0000313" key="2">
    <source>
        <dbReference type="Proteomes" id="UP000034032"/>
    </source>
</evidence>